<reference evidence="3 4" key="1">
    <citation type="journal article" date="2013" name="ISME J.">
        <title>A metabolic model for members of the genus Tetrasphaera involved in enhanced biological phosphorus removal.</title>
        <authorList>
            <person name="Kristiansen R."/>
            <person name="Nguyen H.T.T."/>
            <person name="Saunders A.M."/>
            <person name="Nielsen J.L."/>
            <person name="Wimmer R."/>
            <person name="Le V.Q."/>
            <person name="McIlroy S.J."/>
            <person name="Petrovski S."/>
            <person name="Seviour R.J."/>
            <person name="Calteau A."/>
            <person name="Nielsen K.L."/>
            <person name="Nielsen P.H."/>
        </authorList>
    </citation>
    <scope>NUCLEOTIDE SEQUENCE [LARGE SCALE GENOMIC DNA]</scope>
    <source>
        <strain evidence="3 4">T1-X7</strain>
    </source>
</reference>
<dbReference type="STRING" id="1194083.BN12_470015"/>
<accession>A0A077M675</accession>
<feature type="region of interest" description="Disordered" evidence="2">
    <location>
        <begin position="95"/>
        <end position="115"/>
    </location>
</feature>
<evidence type="ECO:0000313" key="3">
    <source>
        <dbReference type="EMBL" id="CCH79545.1"/>
    </source>
</evidence>
<proteinExistence type="predicted"/>
<evidence type="ECO:0000256" key="1">
    <source>
        <dbReference type="SAM" id="Coils"/>
    </source>
</evidence>
<evidence type="ECO:0000313" key="4">
    <source>
        <dbReference type="Proteomes" id="UP000035721"/>
    </source>
</evidence>
<name>A0A077M675_9MICO</name>
<sequence length="115" mass="12896">MGLLPGPRDLYNRIERLATPVLDNLMRSEEFAQVVVAVTDVNKALRDRRNAMTARAWHTVNLPAGTDVQRLKVQLGALDREIRLLSLELEKARAKEVSTRGVAAKSARHDRSRPS</sequence>
<feature type="coiled-coil region" evidence="1">
    <location>
        <begin position="68"/>
        <end position="95"/>
    </location>
</feature>
<dbReference type="RefSeq" id="WP_048551451.1">
    <property type="nucleotide sequence ID" value="NZ_HF570958.1"/>
</dbReference>
<comment type="caution">
    <text evidence="3">The sequence shown here is derived from an EMBL/GenBank/DDBJ whole genome shotgun (WGS) entry which is preliminary data.</text>
</comment>
<dbReference type="EMBL" id="CAJB01000378">
    <property type="protein sequence ID" value="CCH79545.1"/>
    <property type="molecule type" value="Genomic_DNA"/>
</dbReference>
<protein>
    <submittedName>
        <fullName evidence="3">Uncharacterized protein</fullName>
    </submittedName>
</protein>
<evidence type="ECO:0000256" key="2">
    <source>
        <dbReference type="SAM" id="MobiDB-lite"/>
    </source>
</evidence>
<keyword evidence="4" id="KW-1185">Reference proteome</keyword>
<dbReference type="Proteomes" id="UP000035721">
    <property type="component" value="Unassembled WGS sequence"/>
</dbReference>
<dbReference type="AlphaFoldDB" id="A0A077M675"/>
<keyword evidence="1" id="KW-0175">Coiled coil</keyword>
<dbReference type="OrthoDB" id="4376915at2"/>
<gene>
    <name evidence="3" type="ORF">BN12_470015</name>
</gene>
<organism evidence="3 4">
    <name type="scientific">Nostocoides japonicum T1-X7</name>
    <dbReference type="NCBI Taxonomy" id="1194083"/>
    <lineage>
        <taxon>Bacteria</taxon>
        <taxon>Bacillati</taxon>
        <taxon>Actinomycetota</taxon>
        <taxon>Actinomycetes</taxon>
        <taxon>Micrococcales</taxon>
        <taxon>Intrasporangiaceae</taxon>
        <taxon>Nostocoides</taxon>
    </lineage>
</organism>